<evidence type="ECO:0008006" key="3">
    <source>
        <dbReference type="Google" id="ProtNLM"/>
    </source>
</evidence>
<evidence type="ECO:0000313" key="2">
    <source>
        <dbReference type="Proteomes" id="UP001141650"/>
    </source>
</evidence>
<proteinExistence type="predicted"/>
<dbReference type="Proteomes" id="UP001141650">
    <property type="component" value="Unassembled WGS sequence"/>
</dbReference>
<dbReference type="EMBL" id="JACKVH010000024">
    <property type="protein sequence ID" value="MCV7381763.1"/>
    <property type="molecule type" value="Genomic_DNA"/>
</dbReference>
<comment type="caution">
    <text evidence="1">The sequence shown here is derived from an EMBL/GenBank/DDBJ whole genome shotgun (WGS) entry which is preliminary data.</text>
</comment>
<name>A0AA41XSW7_9MYCO</name>
<protein>
    <recommendedName>
        <fullName evidence="3">PE-PGRS family protein</fullName>
    </recommendedName>
</protein>
<gene>
    <name evidence="1" type="ORF">H7K38_24400</name>
</gene>
<dbReference type="AlphaFoldDB" id="A0AA41XSW7"/>
<reference evidence="1" key="2">
    <citation type="journal article" date="2022" name="BMC Genomics">
        <title>Comparative genome analysis of mycobacteria focusing on tRNA and non-coding RNA.</title>
        <authorList>
            <person name="Behra P.R.K."/>
            <person name="Pettersson B.M.F."/>
            <person name="Ramesh M."/>
            <person name="Das S."/>
            <person name="Dasgupta S."/>
            <person name="Kirsebom L.A."/>
        </authorList>
    </citation>
    <scope>NUCLEOTIDE SEQUENCE</scope>
    <source>
        <strain evidence="1">CCUG 55640</strain>
    </source>
</reference>
<reference evidence="1" key="1">
    <citation type="submission" date="2020-07" db="EMBL/GenBank/DDBJ databases">
        <authorList>
            <person name="Pettersson B.M.F."/>
            <person name="Behra P.R.K."/>
            <person name="Ramesh M."/>
            <person name="Das S."/>
            <person name="Dasgupta S."/>
            <person name="Kirsebom L.A."/>
        </authorList>
    </citation>
    <scope>NUCLEOTIDE SEQUENCE</scope>
    <source>
        <strain evidence="1">CCUG 55640</strain>
    </source>
</reference>
<organism evidence="1 2">
    <name type="scientific">Mycobacterium alsense</name>
    <dbReference type="NCBI Taxonomy" id="324058"/>
    <lineage>
        <taxon>Bacteria</taxon>
        <taxon>Bacillati</taxon>
        <taxon>Actinomycetota</taxon>
        <taxon>Actinomycetes</taxon>
        <taxon>Mycobacteriales</taxon>
        <taxon>Mycobacteriaceae</taxon>
        <taxon>Mycobacterium</taxon>
    </lineage>
</organism>
<evidence type="ECO:0000313" key="1">
    <source>
        <dbReference type="EMBL" id="MCV7381763.1"/>
    </source>
</evidence>
<accession>A0AA41XSW7</accession>
<dbReference type="RefSeq" id="WP_142276581.1">
    <property type="nucleotide sequence ID" value="NZ_JACKVH010000024.1"/>
</dbReference>
<sequence>MDLAIRPNSVCHAVGHGRSQSTTRVNRFMAAGVAMVGASLIAVNPLAPNVASDVEHRIEHRAVELTNGLGDVVGDYESAFSQAGANLQTLSAEAGVALPRLLQQLGANMSGESGLISTALLGGQTGLQNALYGGWYGGDDGFVFGLFGGSVTHAGVTESGSTLQQILGALGHGDAFSAFSFYDEWALEALDHTMKPLLSPILSTAKAAAPPTPTLPNEFLQSLTNLTNTFMTYANLKSLTDALLSPELGVTFGLLGGLGKIGGDLSTGNLGGALTDVLKMPADLAGDLLNGYVYPSAVYNPTGEAFAGLFNNGGLLQQLLVNWPNQLATALGAPATGSMNSAAAQAVSSLSGGLSQAASLLPNLANVVQPSLMLGNVGSSIAPLLANITAKLSATLAPSLVGGLLLRLPSLLLALL</sequence>